<evidence type="ECO:0000256" key="6">
    <source>
        <dbReference type="ARBA" id="ARBA00023049"/>
    </source>
</evidence>
<dbReference type="Proteomes" id="UP000001542">
    <property type="component" value="Unassembled WGS sequence"/>
</dbReference>
<dbReference type="RefSeq" id="XP_001308807.1">
    <property type="nucleotide sequence ID" value="XM_001308806.1"/>
</dbReference>
<dbReference type="InParanoid" id="A2FGT3"/>
<dbReference type="VEuPathDB" id="TrichDB:TVAG_008880"/>
<dbReference type="InterPro" id="IPR042097">
    <property type="entry name" value="Aminopeptidase_N-like_N_sf"/>
</dbReference>
<evidence type="ECO:0000313" key="14">
    <source>
        <dbReference type="EMBL" id="EAX95877.1"/>
    </source>
</evidence>
<dbReference type="eggNOG" id="KOG1046">
    <property type="taxonomic scope" value="Eukaryota"/>
</dbReference>
<dbReference type="InterPro" id="IPR045357">
    <property type="entry name" value="Aminopeptidase_N-like_N"/>
</dbReference>
<dbReference type="GO" id="GO:0043171">
    <property type="term" value="P:peptide catabolic process"/>
    <property type="evidence" value="ECO:0000318"/>
    <property type="project" value="GO_Central"/>
</dbReference>
<keyword evidence="3 8" id="KW-0479">Metal-binding</keyword>
<evidence type="ECO:0000256" key="8">
    <source>
        <dbReference type="PIRSR" id="PIRSR634016-3"/>
    </source>
</evidence>
<dbReference type="InterPro" id="IPR027268">
    <property type="entry name" value="Peptidase_M4/M1_CTD_sf"/>
</dbReference>
<evidence type="ECO:0000256" key="2">
    <source>
        <dbReference type="ARBA" id="ARBA00022670"/>
    </source>
</evidence>
<dbReference type="OrthoDB" id="10031169at2759"/>
<evidence type="ECO:0000256" key="5">
    <source>
        <dbReference type="ARBA" id="ARBA00022833"/>
    </source>
</evidence>
<dbReference type="KEGG" id="tva:4753641"/>
<dbReference type="EC" id="3.4.11.-" evidence="10"/>
<organism evidence="14 15">
    <name type="scientific">Trichomonas vaginalis (strain ATCC PRA-98 / G3)</name>
    <dbReference type="NCBI Taxonomy" id="412133"/>
    <lineage>
        <taxon>Eukaryota</taxon>
        <taxon>Metamonada</taxon>
        <taxon>Parabasalia</taxon>
        <taxon>Trichomonadida</taxon>
        <taxon>Trichomonadidae</taxon>
        <taxon>Trichomonas</taxon>
    </lineage>
</organism>
<dbReference type="InterPro" id="IPR050344">
    <property type="entry name" value="Peptidase_M1_aminopeptidases"/>
</dbReference>
<feature type="domain" description="Aminopeptidase N-like N-terminal" evidence="13">
    <location>
        <begin position="10"/>
        <end position="176"/>
    </location>
</feature>
<feature type="binding site" evidence="8">
    <location>
        <position position="287"/>
    </location>
    <ligand>
        <name>Zn(2+)</name>
        <dbReference type="ChEBI" id="CHEBI:29105"/>
        <note>catalytic</note>
    </ligand>
</feature>
<dbReference type="Pfam" id="PF17900">
    <property type="entry name" value="Peptidase_M1_N"/>
    <property type="match status" value="1"/>
</dbReference>
<dbReference type="SMR" id="A2FGT3"/>
<comment type="cofactor">
    <cofactor evidence="8 10">
        <name>Zn(2+)</name>
        <dbReference type="ChEBI" id="CHEBI:29105"/>
    </cofactor>
    <text evidence="8 10">Binds 1 zinc ion per subunit.</text>
</comment>
<dbReference type="PANTHER" id="PTHR11533:SF299">
    <property type="entry name" value="AMINOPEPTIDASE"/>
    <property type="match status" value="1"/>
</dbReference>
<keyword evidence="5 8" id="KW-0862">Zinc</keyword>
<keyword evidence="15" id="KW-1185">Reference proteome</keyword>
<protein>
    <recommendedName>
        <fullName evidence="10">Aminopeptidase</fullName>
        <ecNumber evidence="10">3.4.11.-</ecNumber>
    </recommendedName>
</protein>
<dbReference type="InterPro" id="IPR034016">
    <property type="entry name" value="M1_APN-typ"/>
</dbReference>
<dbReference type="OMA" id="NGVCIRN"/>
<reference evidence="14" key="2">
    <citation type="journal article" date="2007" name="Science">
        <title>Draft genome sequence of the sexually transmitted pathogen Trichomonas vaginalis.</title>
        <authorList>
            <person name="Carlton J.M."/>
            <person name="Hirt R.P."/>
            <person name="Silva J.C."/>
            <person name="Delcher A.L."/>
            <person name="Schatz M."/>
            <person name="Zhao Q."/>
            <person name="Wortman J.R."/>
            <person name="Bidwell S.L."/>
            <person name="Alsmark U.C.M."/>
            <person name="Besteiro S."/>
            <person name="Sicheritz-Ponten T."/>
            <person name="Noel C.J."/>
            <person name="Dacks J.B."/>
            <person name="Foster P.G."/>
            <person name="Simillion C."/>
            <person name="Van de Peer Y."/>
            <person name="Miranda-Saavedra D."/>
            <person name="Barton G.J."/>
            <person name="Westrop G.D."/>
            <person name="Mueller S."/>
            <person name="Dessi D."/>
            <person name="Fiori P.L."/>
            <person name="Ren Q."/>
            <person name="Paulsen I."/>
            <person name="Zhang H."/>
            <person name="Bastida-Corcuera F.D."/>
            <person name="Simoes-Barbosa A."/>
            <person name="Brown M.T."/>
            <person name="Hayes R.D."/>
            <person name="Mukherjee M."/>
            <person name="Okumura C.Y."/>
            <person name="Schneider R."/>
            <person name="Smith A.J."/>
            <person name="Vanacova S."/>
            <person name="Villalvazo M."/>
            <person name="Haas B.J."/>
            <person name="Pertea M."/>
            <person name="Feldblyum T.V."/>
            <person name="Utterback T.R."/>
            <person name="Shu C.L."/>
            <person name="Osoegawa K."/>
            <person name="de Jong P.J."/>
            <person name="Hrdy I."/>
            <person name="Horvathova L."/>
            <person name="Zubacova Z."/>
            <person name="Dolezal P."/>
            <person name="Malik S.B."/>
            <person name="Logsdon J.M. Jr."/>
            <person name="Henze K."/>
            <person name="Gupta A."/>
            <person name="Wang C.C."/>
            <person name="Dunne R.L."/>
            <person name="Upcroft J.A."/>
            <person name="Upcroft P."/>
            <person name="White O."/>
            <person name="Salzberg S.L."/>
            <person name="Tang P."/>
            <person name="Chiu C.-H."/>
            <person name="Lee Y.-S."/>
            <person name="Embley T.M."/>
            <person name="Coombs G.H."/>
            <person name="Mottram J.C."/>
            <person name="Tachezy J."/>
            <person name="Fraser-Liggett C.M."/>
            <person name="Johnson P.J."/>
        </authorList>
    </citation>
    <scope>NUCLEOTIDE SEQUENCE [LARGE SCALE GENOMIC DNA]</scope>
    <source>
        <strain evidence="14">G3</strain>
    </source>
</reference>
<keyword evidence="6 10" id="KW-0482">Metalloprotease</keyword>
<feature type="site" description="Transition state stabilizer" evidence="9">
    <location>
        <position position="369"/>
    </location>
</feature>
<feature type="binding site" evidence="8">
    <location>
        <position position="306"/>
    </location>
    <ligand>
        <name>Zn(2+)</name>
        <dbReference type="ChEBI" id="CHEBI:29105"/>
        <note>catalytic</note>
    </ligand>
</feature>
<keyword evidence="10 14" id="KW-0031">Aminopeptidase</keyword>
<dbReference type="GO" id="GO:0006508">
    <property type="term" value="P:proteolysis"/>
    <property type="evidence" value="ECO:0000318"/>
    <property type="project" value="GO_Central"/>
</dbReference>
<keyword evidence="4 10" id="KW-0378">Hydrolase</keyword>
<feature type="active site" description="Proton acceptor" evidence="7">
    <location>
        <position position="284"/>
    </location>
</feature>
<dbReference type="GO" id="GO:0070006">
    <property type="term" value="F:metalloaminopeptidase activity"/>
    <property type="evidence" value="ECO:0000318"/>
    <property type="project" value="GO_Central"/>
</dbReference>
<evidence type="ECO:0000259" key="13">
    <source>
        <dbReference type="Pfam" id="PF17900"/>
    </source>
</evidence>
<dbReference type="Gene3D" id="1.25.50.20">
    <property type="match status" value="1"/>
</dbReference>
<dbReference type="VEuPathDB" id="TrichDB:TVAGG3_0313720"/>
<dbReference type="Gene3D" id="1.10.390.10">
    <property type="entry name" value="Neutral Protease Domain 2"/>
    <property type="match status" value="1"/>
</dbReference>
<evidence type="ECO:0000256" key="1">
    <source>
        <dbReference type="ARBA" id="ARBA00010136"/>
    </source>
</evidence>
<evidence type="ECO:0000256" key="9">
    <source>
        <dbReference type="PIRSR" id="PIRSR634016-4"/>
    </source>
</evidence>
<dbReference type="STRING" id="5722.A2FGT3"/>
<sequence length="832" mass="94792">MSFRLSQAYVPTDYELHIKTDIKSKKFDGEVKITFKKNEADAKVAELHADASMEIKSVTQNGAEVKFERTNNRLNLLGEKLNESPVIIQYIGSLDRPNTGFYYINDTTACTQLESTHAREVLPCFDEPCIKTTFKFSLTAPAELKQFSNTPVESSEVNGEWKTCHFVKTPVMCSYLFAIAVGNFVTVEGATKRGLPVIIGATPNLRIFMDAALEECIKYVEWYEDFTHVNFPLPCLQVVAVPEFIMGAMENFGLILARESCSLGHPKLTPLVGFIRAMEVNCHEIAHQWAGDCVSPKWWDSIWLNEGFATIFPSIIFQDLHPEWDYWGNFFLTDNTYAYEVDQSMTTHPIQTTCNSEAEIEGSFDDVEYSKAGVFIKMLMYHLGRDRFRDCLRVYYNKFLYSNADTNDIQAVFSDVLKEDMKPFFDCWTRQAGFPLITLEDDGYLTQKRFTINGLKDGQKWIVPLFITVGRKDGKVEEVKIVMTEERMKLEIEGEYEWLKLNTNLRSFCRTLLKGHHQENLIKAIKAGKVSSYDMFSALNDMHACAKAGVVSYKEVVELLKAYEGTKEPLPLIECANVFTSIYHNFPAIHEKIIPFAHRFLESALKTVGMDNTGVTSLLAAKLRAQILTELAFNYRSEIAKEYGIKLYKEYMARGDYLLPEGFDMDVLLFVLKCGNLFVEGGRQYNIDAIIKSKNPDVSRSSIAAQTFVKDEEMDEMLLSILNAKRQNMHIMYRVACTAPTVGKHAWNFFKNNAQFFINLFATTSFILPSMVEAVMETAETSEELEEMIEWFNKNPIEICKPMVVKMADDLRQKFQTQAKFAAEVAAAIDSA</sequence>
<comment type="similarity">
    <text evidence="1 10">Belongs to the peptidase M1 family.</text>
</comment>
<keyword evidence="2 10" id="KW-0645">Protease</keyword>
<evidence type="ECO:0000259" key="11">
    <source>
        <dbReference type="Pfam" id="PF01433"/>
    </source>
</evidence>
<dbReference type="Pfam" id="PF01433">
    <property type="entry name" value="Peptidase_M1"/>
    <property type="match status" value="1"/>
</dbReference>
<feature type="domain" description="Peptidase M1 membrane alanine aminopeptidase" evidence="11">
    <location>
        <begin position="212"/>
        <end position="428"/>
    </location>
</feature>
<dbReference type="InterPro" id="IPR024571">
    <property type="entry name" value="ERAP1-like_C_dom"/>
</dbReference>
<dbReference type="Pfam" id="PF11838">
    <property type="entry name" value="ERAP1_C"/>
    <property type="match status" value="1"/>
</dbReference>
<dbReference type="InterPro" id="IPR014782">
    <property type="entry name" value="Peptidase_M1_dom"/>
</dbReference>
<feature type="binding site" evidence="8">
    <location>
        <position position="283"/>
    </location>
    <ligand>
        <name>Zn(2+)</name>
        <dbReference type="ChEBI" id="CHEBI:29105"/>
        <note>catalytic</note>
    </ligand>
</feature>
<dbReference type="EMBL" id="DS113784">
    <property type="protein sequence ID" value="EAX95877.1"/>
    <property type="molecule type" value="Genomic_DNA"/>
</dbReference>
<dbReference type="Gene3D" id="2.60.40.1910">
    <property type="match status" value="1"/>
</dbReference>
<dbReference type="AlphaFoldDB" id="A2FGT3"/>
<dbReference type="PRINTS" id="PR00756">
    <property type="entry name" value="ALADIPTASE"/>
</dbReference>
<evidence type="ECO:0000256" key="3">
    <source>
        <dbReference type="ARBA" id="ARBA00022723"/>
    </source>
</evidence>
<evidence type="ECO:0000313" key="15">
    <source>
        <dbReference type="Proteomes" id="UP000001542"/>
    </source>
</evidence>
<dbReference type="InterPro" id="IPR001930">
    <property type="entry name" value="Peptidase_M1"/>
</dbReference>
<evidence type="ECO:0000256" key="4">
    <source>
        <dbReference type="ARBA" id="ARBA00022801"/>
    </source>
</evidence>
<evidence type="ECO:0000256" key="10">
    <source>
        <dbReference type="RuleBase" id="RU364040"/>
    </source>
</evidence>
<dbReference type="Gene3D" id="2.60.40.1730">
    <property type="entry name" value="tricorn interacting facor f3 domain"/>
    <property type="match status" value="1"/>
</dbReference>
<evidence type="ECO:0000256" key="7">
    <source>
        <dbReference type="PIRSR" id="PIRSR634016-1"/>
    </source>
</evidence>
<accession>A2FGT3</accession>
<dbReference type="CDD" id="cd09601">
    <property type="entry name" value="M1_APN-Q_like"/>
    <property type="match status" value="1"/>
</dbReference>
<proteinExistence type="inferred from homology"/>
<dbReference type="SUPFAM" id="SSF63737">
    <property type="entry name" value="Leukotriene A4 hydrolase N-terminal domain"/>
    <property type="match status" value="1"/>
</dbReference>
<dbReference type="PANTHER" id="PTHR11533">
    <property type="entry name" value="PROTEASE M1 ZINC METALLOPROTEASE"/>
    <property type="match status" value="1"/>
</dbReference>
<evidence type="ECO:0000259" key="12">
    <source>
        <dbReference type="Pfam" id="PF11838"/>
    </source>
</evidence>
<reference evidence="14" key="1">
    <citation type="submission" date="2006-10" db="EMBL/GenBank/DDBJ databases">
        <authorList>
            <person name="Amadeo P."/>
            <person name="Zhao Q."/>
            <person name="Wortman J."/>
            <person name="Fraser-Liggett C."/>
            <person name="Carlton J."/>
        </authorList>
    </citation>
    <scope>NUCLEOTIDE SEQUENCE</scope>
    <source>
        <strain evidence="14">G3</strain>
    </source>
</reference>
<gene>
    <name evidence="14" type="ORF">TVAG_008880</name>
</gene>
<dbReference type="SUPFAM" id="SSF55486">
    <property type="entry name" value="Metalloproteases ('zincins'), catalytic domain"/>
    <property type="match status" value="1"/>
</dbReference>
<dbReference type="GO" id="GO:0008270">
    <property type="term" value="F:zinc ion binding"/>
    <property type="evidence" value="ECO:0007669"/>
    <property type="project" value="UniProtKB-UniRule"/>
</dbReference>
<name>A2FGT3_TRIV3</name>
<feature type="domain" description="ERAP1-like C-terminal" evidence="12">
    <location>
        <begin position="498"/>
        <end position="805"/>
    </location>
</feature>